<feature type="region of interest" description="Disordered" evidence="1">
    <location>
        <begin position="54"/>
        <end position="82"/>
    </location>
</feature>
<dbReference type="Gene3D" id="3.90.1150.10">
    <property type="entry name" value="Aspartate Aminotransferase, domain 1"/>
    <property type="match status" value="1"/>
</dbReference>
<dbReference type="InterPro" id="IPR004839">
    <property type="entry name" value="Aminotransferase_I/II_large"/>
</dbReference>
<dbReference type="InterPro" id="IPR015421">
    <property type="entry name" value="PyrdxlP-dep_Trfase_major"/>
</dbReference>
<feature type="compositionally biased region" description="Acidic residues" evidence="1">
    <location>
        <begin position="123"/>
        <end position="132"/>
    </location>
</feature>
<dbReference type="Proteomes" id="UP000186914">
    <property type="component" value="Unassembled WGS sequence"/>
</dbReference>
<dbReference type="Gene3D" id="3.40.640.10">
    <property type="entry name" value="Type I PLP-dependent aspartate aminotransferase-like (Major domain)"/>
    <property type="match status" value="1"/>
</dbReference>
<evidence type="ECO:0000259" key="2">
    <source>
        <dbReference type="Pfam" id="PF00155"/>
    </source>
</evidence>
<dbReference type="PANTHER" id="PTHR43510">
    <property type="entry name" value="AMINOTRANSFERASE FUNCTION, HYPOTHETICAL (EUROFUNG)"/>
    <property type="match status" value="1"/>
</dbReference>
<feature type="compositionally biased region" description="Basic and acidic residues" evidence="1">
    <location>
        <begin position="133"/>
        <end position="142"/>
    </location>
</feature>
<dbReference type="AlphaFoldDB" id="A0A1N6XQ72"/>
<accession>A0A1N6XQ72</accession>
<gene>
    <name evidence="3" type="ORF">SAMN05421858_1228</name>
</gene>
<feature type="region of interest" description="Disordered" evidence="1">
    <location>
        <begin position="123"/>
        <end position="142"/>
    </location>
</feature>
<proteinExistence type="predicted"/>
<keyword evidence="3" id="KW-0032">Aminotransferase</keyword>
<dbReference type="EMBL" id="FTNO01000001">
    <property type="protein sequence ID" value="SIR04473.1"/>
    <property type="molecule type" value="Genomic_DNA"/>
</dbReference>
<dbReference type="PANTHER" id="PTHR43510:SF1">
    <property type="entry name" value="AMINOTRANSFERASE FUNCTION, HYPOTHETICAL (EUROFUNG)"/>
    <property type="match status" value="1"/>
</dbReference>
<dbReference type="SUPFAM" id="SSF53383">
    <property type="entry name" value="PLP-dependent transferases"/>
    <property type="match status" value="1"/>
</dbReference>
<dbReference type="GO" id="GO:0030170">
    <property type="term" value="F:pyridoxal phosphate binding"/>
    <property type="evidence" value="ECO:0007669"/>
    <property type="project" value="InterPro"/>
</dbReference>
<dbReference type="Pfam" id="PF00155">
    <property type="entry name" value="Aminotran_1_2"/>
    <property type="match status" value="1"/>
</dbReference>
<evidence type="ECO:0000313" key="4">
    <source>
        <dbReference type="Proteomes" id="UP000186914"/>
    </source>
</evidence>
<evidence type="ECO:0000256" key="1">
    <source>
        <dbReference type="SAM" id="MobiDB-lite"/>
    </source>
</evidence>
<dbReference type="GO" id="GO:0008483">
    <property type="term" value="F:transaminase activity"/>
    <property type="evidence" value="ECO:0007669"/>
    <property type="project" value="UniProtKB-KW"/>
</dbReference>
<reference evidence="4" key="1">
    <citation type="submission" date="2017-01" db="EMBL/GenBank/DDBJ databases">
        <authorList>
            <person name="Varghese N."/>
            <person name="Submissions S."/>
        </authorList>
    </citation>
    <scope>NUCLEOTIDE SEQUENCE [LARGE SCALE GENOMIC DNA]</scope>
    <source>
        <strain evidence="4">CGMCC 1.7737</strain>
    </source>
</reference>
<name>A0A1N6XQ72_9EURY</name>
<dbReference type="InterPro" id="IPR015424">
    <property type="entry name" value="PyrdxlP-dep_Trfase"/>
</dbReference>
<keyword evidence="4" id="KW-1185">Reference proteome</keyword>
<dbReference type="CDD" id="cd00609">
    <property type="entry name" value="AAT_like"/>
    <property type="match status" value="1"/>
</dbReference>
<organism evidence="3 4">
    <name type="scientific">Haladaptatus litoreus</name>
    <dbReference type="NCBI Taxonomy" id="553468"/>
    <lineage>
        <taxon>Archaea</taxon>
        <taxon>Methanobacteriati</taxon>
        <taxon>Methanobacteriota</taxon>
        <taxon>Stenosarchaea group</taxon>
        <taxon>Halobacteria</taxon>
        <taxon>Halobacteriales</taxon>
        <taxon>Haladaptataceae</taxon>
        <taxon>Haladaptatus</taxon>
    </lineage>
</organism>
<keyword evidence="3" id="KW-0808">Transferase</keyword>
<protein>
    <submittedName>
        <fullName evidence="3">Aspartate/methionine/tyrosine aminotransferase</fullName>
    </submittedName>
</protein>
<dbReference type="InterPro" id="IPR015422">
    <property type="entry name" value="PyrdxlP-dep_Trfase_small"/>
</dbReference>
<feature type="domain" description="Aminotransferase class I/classII large" evidence="2">
    <location>
        <begin position="86"/>
        <end position="398"/>
    </location>
</feature>
<sequence length="405" mass="43497">MPLPTASGSPPHSPAHIAPFPKIITFVPVSACVFPEIDYLDWISGRPESASYDLGSSDLRRPLPDPDGVVPPELADLPEPPEDTDLETIIAEGYDVEPENVLVTAGATHANFLAVAAAINDANEDSNSDDDETGHHDPRVLVEKPGYEPLVATPEGLGATVDRFYRLEEDDYALDPSRVSGATTDDTRCIVVTNRHNPSGNRAERETIADASSAAVENDAYLIVDEVYAPFCENTDPSVFGGPTGAGLPNTVVTNSLTKFHGFGSVRIGWLVADAEFVSRAQSIMYHVPAVSGPAVALARRALFSDAQLAAQSRERIVENQELLAEFVAGRDDLTGTATAGCTYGFFEHESADGDEVSEAAWEDGILVVPGRFFDDEERFRLSLGHDGETVKKGLERFGSVLNEL</sequence>
<evidence type="ECO:0000313" key="3">
    <source>
        <dbReference type="EMBL" id="SIR04473.1"/>
    </source>
</evidence>